<evidence type="ECO:0000313" key="2">
    <source>
        <dbReference type="EMBL" id="GAA3791273.1"/>
    </source>
</evidence>
<evidence type="ECO:0000256" key="1">
    <source>
        <dbReference type="SAM" id="MobiDB-lite"/>
    </source>
</evidence>
<proteinExistence type="predicted"/>
<feature type="region of interest" description="Disordered" evidence="1">
    <location>
        <begin position="1"/>
        <end position="23"/>
    </location>
</feature>
<keyword evidence="3" id="KW-1185">Reference proteome</keyword>
<reference evidence="3" key="1">
    <citation type="journal article" date="2019" name="Int. J. Syst. Evol. Microbiol.">
        <title>The Global Catalogue of Microorganisms (GCM) 10K type strain sequencing project: providing services to taxonomists for standard genome sequencing and annotation.</title>
        <authorList>
            <consortium name="The Broad Institute Genomics Platform"/>
            <consortium name="The Broad Institute Genome Sequencing Center for Infectious Disease"/>
            <person name="Wu L."/>
            <person name="Ma J."/>
        </authorList>
    </citation>
    <scope>NUCLEOTIDE SEQUENCE [LARGE SCALE GENOMIC DNA]</scope>
    <source>
        <strain evidence="3">JCM 17017</strain>
    </source>
</reference>
<accession>A0ABP7HCV2</accession>
<name>A0ABP7HCV2_9PSEU</name>
<protein>
    <submittedName>
        <fullName evidence="2">Uncharacterized protein</fullName>
    </submittedName>
</protein>
<dbReference type="EMBL" id="BAABCM010000001">
    <property type="protein sequence ID" value="GAA3791273.1"/>
    <property type="molecule type" value="Genomic_DNA"/>
</dbReference>
<comment type="caution">
    <text evidence="2">The sequence shown here is derived from an EMBL/GenBank/DDBJ whole genome shotgun (WGS) entry which is preliminary data.</text>
</comment>
<dbReference type="Proteomes" id="UP001501624">
    <property type="component" value="Unassembled WGS sequence"/>
</dbReference>
<organism evidence="2 3">
    <name type="scientific">Amycolatopsis tucumanensis</name>
    <dbReference type="NCBI Taxonomy" id="401106"/>
    <lineage>
        <taxon>Bacteria</taxon>
        <taxon>Bacillati</taxon>
        <taxon>Actinomycetota</taxon>
        <taxon>Actinomycetes</taxon>
        <taxon>Pseudonocardiales</taxon>
        <taxon>Pseudonocardiaceae</taxon>
        <taxon>Amycolatopsis</taxon>
    </lineage>
</organism>
<feature type="compositionally biased region" description="Basic and acidic residues" evidence="1">
    <location>
        <begin position="1"/>
        <end position="14"/>
    </location>
</feature>
<gene>
    <name evidence="2" type="ORF">GCM10022380_04760</name>
</gene>
<dbReference type="RefSeq" id="WP_237336694.1">
    <property type="nucleotide sequence ID" value="NZ_BAABCM010000001.1"/>
</dbReference>
<sequence length="197" mass="21282">MTSAAHEHSPDDHTAAGSPPHGETMQALLLGTEAAQLLDISRHHPGHDIARLVGDPLIDRMSHLTGLDIWVGDNSLATHPVNHGASRFLAALLQAVLVGDYTASEHDRAHVARLVRNPDWAPVIAGPALITGADEHGDTTTPLPEAFTTWLHRMFQRATTAQHAAVNEVLQQLPHMLRQLGLPAGRELGDITIFRLP</sequence>
<evidence type="ECO:0000313" key="3">
    <source>
        <dbReference type="Proteomes" id="UP001501624"/>
    </source>
</evidence>